<evidence type="ECO:0000313" key="7">
    <source>
        <dbReference type="EMBL" id="ARU55968.1"/>
    </source>
</evidence>
<evidence type="ECO:0000256" key="2">
    <source>
        <dbReference type="ARBA" id="ARBA00022729"/>
    </source>
</evidence>
<dbReference type="PANTHER" id="PTHR36504">
    <property type="entry name" value="LIPOPOLYSACCHARIDE EXPORT SYSTEM PROTEIN LPTA"/>
    <property type="match status" value="1"/>
</dbReference>
<dbReference type="InterPro" id="IPR014340">
    <property type="entry name" value="LptA"/>
</dbReference>
<comment type="subcellular location">
    <subcellularLocation>
        <location evidence="4">Periplasm</location>
    </subcellularLocation>
</comment>
<dbReference type="Pfam" id="PF03968">
    <property type="entry name" value="LptD_N"/>
    <property type="match status" value="1"/>
</dbReference>
<dbReference type="OrthoDB" id="9795964at2"/>
<accession>A0A1Y0I648</accession>
<comment type="subunit">
    <text evidence="4">Component of the lipopolysaccharide transport and assembly complex.</text>
</comment>
<comment type="similarity">
    <text evidence="4">Belongs to the LptA family.</text>
</comment>
<dbReference type="GO" id="GO:0015920">
    <property type="term" value="P:lipopolysaccharide transport"/>
    <property type="evidence" value="ECO:0007669"/>
    <property type="project" value="UniProtKB-UniRule"/>
</dbReference>
<dbReference type="PANTHER" id="PTHR36504:SF1">
    <property type="entry name" value="LIPOPOLYSACCHARIDE EXPORT SYSTEM PROTEIN LPTA"/>
    <property type="match status" value="1"/>
</dbReference>
<dbReference type="GO" id="GO:0009279">
    <property type="term" value="C:cell outer membrane"/>
    <property type="evidence" value="ECO:0007669"/>
    <property type="project" value="TreeGrafter"/>
</dbReference>
<dbReference type="HAMAP" id="MF_01914">
    <property type="entry name" value="LPS_assembly_LptA"/>
    <property type="match status" value="1"/>
</dbReference>
<keyword evidence="2 4" id="KW-0732">Signal</keyword>
<feature type="domain" description="Organic solvent tolerance-like N-terminal" evidence="6">
    <location>
        <begin position="34"/>
        <end position="140"/>
    </location>
</feature>
<reference evidence="7 8" key="1">
    <citation type="submission" date="2017-05" db="EMBL/GenBank/DDBJ databases">
        <title>Genomic insights into alkan degradation activity of Oleiphilus messinensis.</title>
        <authorList>
            <person name="Kozyavkin S.A."/>
            <person name="Slesarev A.I."/>
            <person name="Golyshin P.N."/>
            <person name="Korzhenkov A."/>
            <person name="Golyshina O.N."/>
            <person name="Toshchakov S.V."/>
        </authorList>
    </citation>
    <scope>NUCLEOTIDE SEQUENCE [LARGE SCALE GENOMIC DNA]</scope>
    <source>
        <strain evidence="7 8">ME102</strain>
    </source>
</reference>
<evidence type="ECO:0000313" key="8">
    <source>
        <dbReference type="Proteomes" id="UP000196027"/>
    </source>
</evidence>
<name>A0A1Y0I648_9GAMM</name>
<evidence type="ECO:0000256" key="1">
    <source>
        <dbReference type="ARBA" id="ARBA00022448"/>
    </source>
</evidence>
<dbReference type="InterPro" id="IPR052037">
    <property type="entry name" value="LPS_export_LptA"/>
</dbReference>
<proteinExistence type="inferred from homology"/>
<evidence type="ECO:0000256" key="4">
    <source>
        <dbReference type="HAMAP-Rule" id="MF_01914"/>
    </source>
</evidence>
<organism evidence="7 8">
    <name type="scientific">Oleiphilus messinensis</name>
    <dbReference type="NCBI Taxonomy" id="141451"/>
    <lineage>
        <taxon>Bacteria</taxon>
        <taxon>Pseudomonadati</taxon>
        <taxon>Pseudomonadota</taxon>
        <taxon>Gammaproteobacteria</taxon>
        <taxon>Oceanospirillales</taxon>
        <taxon>Oleiphilaceae</taxon>
        <taxon>Oleiphilus</taxon>
    </lineage>
</organism>
<feature type="signal peptide" evidence="4">
    <location>
        <begin position="1"/>
        <end position="23"/>
    </location>
</feature>
<evidence type="ECO:0000259" key="6">
    <source>
        <dbReference type="Pfam" id="PF03968"/>
    </source>
</evidence>
<sequence precursor="true">MHRFQPLISCLCIMMLGAPAALALTAGSDDPIRIEANQASLDDSKGIATYVGRVVVTQGPSKLEADRVVIFTENNQLVRIEAHGDPAHFTQLDTAKAQQTDAYGDQIIYEQREELLKLLHNAKLQQGKNSFQGDMIEYDTINRIVNAKGSEAGDGKNTRVELIIHPQSRETSADQKSAQPTDSEDSAQN</sequence>
<evidence type="ECO:0000256" key="5">
    <source>
        <dbReference type="SAM" id="MobiDB-lite"/>
    </source>
</evidence>
<dbReference type="GO" id="GO:0043165">
    <property type="term" value="P:Gram-negative-bacterium-type cell outer membrane assembly"/>
    <property type="evidence" value="ECO:0007669"/>
    <property type="project" value="UniProtKB-UniRule"/>
</dbReference>
<dbReference type="InterPro" id="IPR005653">
    <property type="entry name" value="OstA-like_N"/>
</dbReference>
<evidence type="ECO:0000256" key="3">
    <source>
        <dbReference type="ARBA" id="ARBA00022764"/>
    </source>
</evidence>
<dbReference type="AlphaFoldDB" id="A0A1Y0I648"/>
<feature type="chain" id="PRO_5013406083" description="Lipopolysaccharide export system protein LptA" evidence="4">
    <location>
        <begin position="24"/>
        <end position="189"/>
    </location>
</feature>
<feature type="region of interest" description="Disordered" evidence="5">
    <location>
        <begin position="149"/>
        <end position="189"/>
    </location>
</feature>
<dbReference type="EMBL" id="CP021425">
    <property type="protein sequence ID" value="ARU55968.1"/>
    <property type="molecule type" value="Genomic_DNA"/>
</dbReference>
<protein>
    <recommendedName>
        <fullName evidence="4">Lipopolysaccharide export system protein LptA</fullName>
    </recommendedName>
</protein>
<dbReference type="KEGG" id="ome:OLMES_1894"/>
<keyword evidence="3 4" id="KW-0574">Periplasm</keyword>
<dbReference type="Gene3D" id="2.60.450.10">
    <property type="entry name" value="Lipopolysaccharide (LPS) transport protein A like domain"/>
    <property type="match status" value="1"/>
</dbReference>
<comment type="function">
    <text evidence="4">Involved in the assembly of lipopolysaccharide (LPS). Required for the translocation of LPS from the inner membrane to the outer membrane. May form a bridge between the inner membrane and the outer membrane, via interactions with LptC and LptD, thereby facilitating LPS transfer across the periplasm.</text>
</comment>
<gene>
    <name evidence="4 7" type="primary">lptA</name>
    <name evidence="7" type="ORF">OLMES_1894</name>
</gene>
<keyword evidence="1 4" id="KW-0813">Transport</keyword>
<dbReference type="GO" id="GO:0017089">
    <property type="term" value="F:glycolipid transfer activity"/>
    <property type="evidence" value="ECO:0007669"/>
    <property type="project" value="TreeGrafter"/>
</dbReference>
<dbReference type="NCBIfam" id="TIGR03002">
    <property type="entry name" value="outer_YhbN_LptA"/>
    <property type="match status" value="1"/>
</dbReference>
<dbReference type="GO" id="GO:0001530">
    <property type="term" value="F:lipopolysaccharide binding"/>
    <property type="evidence" value="ECO:0007669"/>
    <property type="project" value="InterPro"/>
</dbReference>
<dbReference type="GO" id="GO:0030288">
    <property type="term" value="C:outer membrane-bounded periplasmic space"/>
    <property type="evidence" value="ECO:0007669"/>
    <property type="project" value="TreeGrafter"/>
</dbReference>
<dbReference type="Proteomes" id="UP000196027">
    <property type="component" value="Chromosome"/>
</dbReference>
<keyword evidence="8" id="KW-1185">Reference proteome</keyword>